<evidence type="ECO:0000313" key="13">
    <source>
        <dbReference type="Proteomes" id="UP000252100"/>
    </source>
</evidence>
<evidence type="ECO:0000313" key="12">
    <source>
        <dbReference type="EMBL" id="AXF56743.1"/>
    </source>
</evidence>
<keyword evidence="8" id="KW-0732">Signal</keyword>
<feature type="signal peptide" evidence="8">
    <location>
        <begin position="1"/>
        <end position="24"/>
    </location>
</feature>
<evidence type="ECO:0000259" key="11">
    <source>
        <dbReference type="Pfam" id="PF05223"/>
    </source>
</evidence>
<comment type="pathway">
    <text evidence="2">Cell wall biogenesis; peptidoglycan biosynthesis.</text>
</comment>
<dbReference type="Gene3D" id="3.40.710.10">
    <property type="entry name" value="DD-peptidase/beta-lactamase superfamily"/>
    <property type="match status" value="1"/>
</dbReference>
<evidence type="ECO:0000256" key="5">
    <source>
        <dbReference type="ARBA" id="ARBA00023136"/>
    </source>
</evidence>
<gene>
    <name evidence="12" type="ORF">DT065_12475</name>
</gene>
<comment type="subcellular location">
    <subcellularLocation>
        <location evidence="1">Membrane</location>
    </subcellularLocation>
</comment>
<dbReference type="PANTHER" id="PTHR30627">
    <property type="entry name" value="PEPTIDOGLYCAN D,D-TRANSPEPTIDASE"/>
    <property type="match status" value="1"/>
</dbReference>
<comment type="similarity">
    <text evidence="3">Belongs to the transpeptidase family.</text>
</comment>
<dbReference type="GO" id="GO:0009002">
    <property type="term" value="F:serine-type D-Ala-D-Ala carboxypeptidase activity"/>
    <property type="evidence" value="ECO:0007669"/>
    <property type="project" value="UniProtKB-EC"/>
</dbReference>
<evidence type="ECO:0000256" key="3">
    <source>
        <dbReference type="ARBA" id="ARBA00007171"/>
    </source>
</evidence>
<dbReference type="PANTHER" id="PTHR30627:SF25">
    <property type="entry name" value="PENICILLIN-BINDING PROTEIN 3"/>
    <property type="match status" value="1"/>
</dbReference>
<comment type="catalytic activity">
    <reaction evidence="6">
        <text>Preferential cleavage: (Ac)2-L-Lys-D-Ala-|-D-Ala. Also transpeptidation of peptidyl-alanyl moieties that are N-acyl substituents of D-alanine.</text>
        <dbReference type="EC" id="3.4.16.4"/>
    </reaction>
</comment>
<dbReference type="GO" id="GO:0046677">
    <property type="term" value="P:response to antibiotic"/>
    <property type="evidence" value="ECO:0007669"/>
    <property type="project" value="InterPro"/>
</dbReference>
<evidence type="ECO:0000256" key="2">
    <source>
        <dbReference type="ARBA" id="ARBA00004752"/>
    </source>
</evidence>
<evidence type="ECO:0000256" key="7">
    <source>
        <dbReference type="SAM" id="MobiDB-lite"/>
    </source>
</evidence>
<dbReference type="InterPro" id="IPR012338">
    <property type="entry name" value="Beta-lactam/transpept-like"/>
</dbReference>
<sequence>MSFMQNKVHIFVCMLFILALGACSGGPQPKAAFETYASDWENENFENMYEQLSTETLENVSPEDFVDRYEDVYENIQRSDLTVQPNYPEEWDVGEEGEVQFPVDVTMQTRAGEVSFSHDVQLSLEERDDEENWYVHWDQQLIFPEMEEGDHIGVTTMEAERGEIYDRNENGLAINGTVLQVGMVPERMEGEEEQSIEDFAEELDISEEDIEMQLEQEWVNPDSFVPLYTMPEDEQDYIEDELMENIPGITFQPEDSRVYPYAGSAAHLVGYVREITAEELEELEEEGYGSHDLLGVTGLESLLEDELKGETGEEIYTYEENAEEPKETIVEKEPIDGEDLHLTIDIELQENIFEELDGDSGTATAVHPTTGEVLAMVNAPAYDPNIYVAGQSAEVHAEWQEDPDQPLLNRFQYTFSPGSTFKHMTAATALDSETITPDEDFDIEGLDWQKDESWGDYEVTRVKDPEEPVDLRDALVFSDNIFFAQTALEMGGDTFEEGIKNFGFGEDIPFTYPIEKSSTLAEGDTFENDVMLADSSYGQGEVQMSPLHLSMTYTPFLNEGDMLTPVLLKEEADEVEVWNDDVMEAETADTILQSLIKVVEESDGTGHEAEVSGQTLAGKTGTAELKENPDDDNDQLGWFVAFDTDEADLLVTMMVEDVQEHGGSGYVVPKVGNIMEEYQP</sequence>
<dbReference type="Gene3D" id="3.30.1390.30">
    <property type="entry name" value="Penicillin-binding protein 2a, domain 3"/>
    <property type="match status" value="1"/>
</dbReference>
<name>A0A345C0L2_9BACI</name>
<dbReference type="PROSITE" id="PS51257">
    <property type="entry name" value="PROKAR_LIPOPROTEIN"/>
    <property type="match status" value="1"/>
</dbReference>
<dbReference type="Proteomes" id="UP000252100">
    <property type="component" value="Chromosome"/>
</dbReference>
<dbReference type="Pfam" id="PF00905">
    <property type="entry name" value="Transpeptidase"/>
    <property type="match status" value="1"/>
</dbReference>
<feature type="domain" description="Penicillin-binding protein transpeptidase" evidence="9">
    <location>
        <begin position="361"/>
        <end position="676"/>
    </location>
</feature>
<dbReference type="InterPro" id="IPR036138">
    <property type="entry name" value="PBP_dimer_sf"/>
</dbReference>
<dbReference type="KEGG" id="rue:DT065_12475"/>
<dbReference type="InterPro" id="IPR005311">
    <property type="entry name" value="PBP_dimer"/>
</dbReference>
<reference evidence="12 13" key="1">
    <citation type="journal article" date="2018" name="J. Microbiol.">
        <title>Salicibibacter kimchii gen. nov., sp. nov., a moderately halophilic and alkalitolerant bacterium in the family Bacillaceae, isolated from kimchi.</title>
        <authorList>
            <person name="Jang J.Y."/>
            <person name="Oh Y.J."/>
            <person name="Lim S.K."/>
            <person name="Park H.K."/>
            <person name="Lee C."/>
            <person name="Kim J.Y."/>
            <person name="Lee M.A."/>
            <person name="Choi H.J."/>
        </authorList>
    </citation>
    <scope>NUCLEOTIDE SEQUENCE [LARGE SCALE GENOMIC DNA]</scope>
    <source>
        <strain evidence="12 13">NKC1-1</strain>
    </source>
</reference>
<dbReference type="InterPro" id="IPR050515">
    <property type="entry name" value="Beta-lactam/transpept"/>
</dbReference>
<dbReference type="InterPro" id="IPR007887">
    <property type="entry name" value="MecA_N"/>
</dbReference>
<dbReference type="AlphaFoldDB" id="A0A345C0L2"/>
<organism evidence="12 13">
    <name type="scientific">Salicibibacter kimchii</name>
    <dbReference type="NCBI Taxonomy" id="2099786"/>
    <lineage>
        <taxon>Bacteria</taxon>
        <taxon>Bacillati</taxon>
        <taxon>Bacillota</taxon>
        <taxon>Bacilli</taxon>
        <taxon>Bacillales</taxon>
        <taxon>Bacillaceae</taxon>
        <taxon>Salicibibacter</taxon>
    </lineage>
</organism>
<dbReference type="Pfam" id="PF03717">
    <property type="entry name" value="PBP_dimer"/>
    <property type="match status" value="1"/>
</dbReference>
<evidence type="ECO:0000256" key="4">
    <source>
        <dbReference type="ARBA" id="ARBA00012448"/>
    </source>
</evidence>
<dbReference type="UniPathway" id="UPA00219"/>
<dbReference type="EC" id="3.4.16.4" evidence="4"/>
<keyword evidence="5" id="KW-0472">Membrane</keyword>
<evidence type="ECO:0000259" key="10">
    <source>
        <dbReference type="Pfam" id="PF03717"/>
    </source>
</evidence>
<evidence type="ECO:0000256" key="6">
    <source>
        <dbReference type="ARBA" id="ARBA00034000"/>
    </source>
</evidence>
<dbReference type="GO" id="GO:0071972">
    <property type="term" value="F:peptidoglycan L,D-transpeptidase activity"/>
    <property type="evidence" value="ECO:0007669"/>
    <property type="project" value="TreeGrafter"/>
</dbReference>
<feature type="domain" description="NTF2-like N-terminal transpeptidase" evidence="11">
    <location>
        <begin position="28"/>
        <end position="150"/>
    </location>
</feature>
<feature type="region of interest" description="Disordered" evidence="7">
    <location>
        <begin position="603"/>
        <end position="633"/>
    </location>
</feature>
<dbReference type="Gene3D" id="3.90.1310.10">
    <property type="entry name" value="Penicillin-binding protein 2a (Domain 2)"/>
    <property type="match status" value="1"/>
</dbReference>
<feature type="chain" id="PRO_5038881526" description="serine-type D-Ala-D-Ala carboxypeptidase" evidence="8">
    <location>
        <begin position="25"/>
        <end position="680"/>
    </location>
</feature>
<keyword evidence="13" id="KW-1185">Reference proteome</keyword>
<dbReference type="SUPFAM" id="SSF56601">
    <property type="entry name" value="beta-lactamase/transpeptidase-like"/>
    <property type="match status" value="1"/>
</dbReference>
<dbReference type="GO" id="GO:0005886">
    <property type="term" value="C:plasma membrane"/>
    <property type="evidence" value="ECO:0007669"/>
    <property type="project" value="TreeGrafter"/>
</dbReference>
<proteinExistence type="inferred from homology"/>
<dbReference type="Pfam" id="PF05223">
    <property type="entry name" value="MecA_N"/>
    <property type="match status" value="1"/>
</dbReference>
<evidence type="ECO:0000259" key="9">
    <source>
        <dbReference type="Pfam" id="PF00905"/>
    </source>
</evidence>
<dbReference type="SUPFAM" id="SSF54427">
    <property type="entry name" value="NTF2-like"/>
    <property type="match status" value="1"/>
</dbReference>
<dbReference type="InterPro" id="IPR032710">
    <property type="entry name" value="NTF2-like_dom_sf"/>
</dbReference>
<feature type="domain" description="Penicillin-binding protein dimerisation" evidence="10">
    <location>
        <begin position="158"/>
        <end position="321"/>
    </location>
</feature>
<dbReference type="GO" id="GO:0071555">
    <property type="term" value="P:cell wall organization"/>
    <property type="evidence" value="ECO:0007669"/>
    <property type="project" value="TreeGrafter"/>
</dbReference>
<dbReference type="EMBL" id="CP031092">
    <property type="protein sequence ID" value="AXF56743.1"/>
    <property type="molecule type" value="Genomic_DNA"/>
</dbReference>
<dbReference type="InterPro" id="IPR001460">
    <property type="entry name" value="PCN-bd_Tpept"/>
</dbReference>
<dbReference type="Gene3D" id="3.10.450.100">
    <property type="entry name" value="NTF2-like, domain 1"/>
    <property type="match status" value="1"/>
</dbReference>
<dbReference type="SUPFAM" id="SSF56519">
    <property type="entry name" value="Penicillin binding protein dimerisation domain"/>
    <property type="match status" value="1"/>
</dbReference>
<dbReference type="GO" id="GO:0008658">
    <property type="term" value="F:penicillin binding"/>
    <property type="evidence" value="ECO:0007669"/>
    <property type="project" value="InterPro"/>
</dbReference>
<evidence type="ECO:0000256" key="1">
    <source>
        <dbReference type="ARBA" id="ARBA00004370"/>
    </source>
</evidence>
<dbReference type="GO" id="GO:0009252">
    <property type="term" value="P:peptidoglycan biosynthetic process"/>
    <property type="evidence" value="ECO:0007669"/>
    <property type="project" value="UniProtKB-UniPathway"/>
</dbReference>
<protein>
    <recommendedName>
        <fullName evidence="4">serine-type D-Ala-D-Ala carboxypeptidase</fullName>
        <ecNumber evidence="4">3.4.16.4</ecNumber>
    </recommendedName>
</protein>
<evidence type="ECO:0000256" key="8">
    <source>
        <dbReference type="SAM" id="SignalP"/>
    </source>
</evidence>
<accession>A0A345C0L2</accession>